<feature type="binding site" evidence="7">
    <location>
        <position position="243"/>
    </location>
    <ligand>
        <name>substrate</name>
    </ligand>
</feature>
<name>A0A133Y6E5_9FIRM</name>
<dbReference type="SUPFAM" id="SSF51338">
    <property type="entry name" value="Composite domain of metallo-dependent hydrolases"/>
    <property type="match status" value="1"/>
</dbReference>
<dbReference type="InterPro" id="IPR003764">
    <property type="entry name" value="GlcNAc_6-P_deAcase"/>
</dbReference>
<dbReference type="Gene3D" id="2.30.40.10">
    <property type="entry name" value="Urease, subunit C, domain 1"/>
    <property type="match status" value="1"/>
</dbReference>
<reference evidence="11" key="1">
    <citation type="submission" date="2016-01" db="EMBL/GenBank/DDBJ databases">
        <authorList>
            <person name="Mitreva M."/>
            <person name="Pepin K.H."/>
            <person name="Mihindukulasuriya K.A."/>
            <person name="Fulton R."/>
            <person name="Fronick C."/>
            <person name="O'Laughlin M."/>
            <person name="Miner T."/>
            <person name="Herter B."/>
            <person name="Rosa B.A."/>
            <person name="Cordes M."/>
            <person name="Tomlinson C."/>
            <person name="Wollam A."/>
            <person name="Palsikar V.B."/>
            <person name="Mardis E.R."/>
            <person name="Wilson R.K."/>
        </authorList>
    </citation>
    <scope>NUCLEOTIDE SEQUENCE [LARGE SCALE GENOMIC DNA]</scope>
    <source>
        <strain evidence="11">KA00274</strain>
    </source>
</reference>
<evidence type="ECO:0000313" key="11">
    <source>
        <dbReference type="Proteomes" id="UP000070080"/>
    </source>
</evidence>
<evidence type="ECO:0000256" key="5">
    <source>
        <dbReference type="PIRNR" id="PIRNR038994"/>
    </source>
</evidence>
<proteinExistence type="inferred from homology"/>
<dbReference type="Pfam" id="PF01979">
    <property type="entry name" value="Amidohydro_1"/>
    <property type="match status" value="1"/>
</dbReference>
<evidence type="ECO:0000256" key="1">
    <source>
        <dbReference type="ARBA" id="ARBA00010716"/>
    </source>
</evidence>
<comment type="caution">
    <text evidence="10">The sequence shown here is derived from an EMBL/GenBank/DDBJ whole genome shotgun (WGS) entry which is preliminary data.</text>
</comment>
<evidence type="ECO:0000313" key="10">
    <source>
        <dbReference type="EMBL" id="KXB38766.1"/>
    </source>
</evidence>
<dbReference type="CDD" id="cd00854">
    <property type="entry name" value="NagA"/>
    <property type="match status" value="1"/>
</dbReference>
<sequence>MLFKNFIVLDENFSFKPLDLVVEAGKISLVVEAGKLDTSDYQDFVDGHGMYLLPGLIDEHIHGAMNYDTMDAKEEGIDAISRFLASHGVTAFLATTMSMPIERLNAVFDLNVEPGGAMLLGYHMEGPFINLNKKGAQNPDHIRHASYEEYLSYHHRDKIKLISLAPETDGALEFIKQANKNLVCQIGHTLADFETADLAFSYGAKGLCHLFNAMPELLHRDPGTIGAACAKHSYAEIIADGVHNSPATVYAAYKMFGSKHLILVSDAMRAAGLQDGQYDLGGQTVTVKDGVARISNGAIAGGISNIWDNAKRLTTYGIPLEKAVEMGSLTPATYLGFGDILGSIKQHKLANFFAVDKDLNIKQVWIKGTLFH</sequence>
<evidence type="ECO:0000256" key="6">
    <source>
        <dbReference type="PIRSR" id="PIRSR038994-1"/>
    </source>
</evidence>
<dbReference type="GO" id="GO:0046872">
    <property type="term" value="F:metal ion binding"/>
    <property type="evidence" value="ECO:0007669"/>
    <property type="project" value="UniProtKB-KW"/>
</dbReference>
<organism evidence="10 11">
    <name type="scientific">Amygdalobacter nucleatus</name>
    <dbReference type="NCBI Taxonomy" id="3029274"/>
    <lineage>
        <taxon>Bacteria</taxon>
        <taxon>Bacillati</taxon>
        <taxon>Bacillota</taxon>
        <taxon>Clostridia</taxon>
        <taxon>Eubacteriales</taxon>
        <taxon>Oscillospiraceae</taxon>
        <taxon>Amygdalobacter</taxon>
    </lineage>
</organism>
<feature type="domain" description="Amidohydrolase-related" evidence="9">
    <location>
        <begin position="51"/>
        <end position="369"/>
    </location>
</feature>
<dbReference type="Proteomes" id="UP000070080">
    <property type="component" value="Unassembled WGS sequence"/>
</dbReference>
<dbReference type="OrthoDB" id="9776488at2"/>
<evidence type="ECO:0000259" key="9">
    <source>
        <dbReference type="Pfam" id="PF01979"/>
    </source>
</evidence>
<keyword evidence="11" id="KW-1185">Reference proteome</keyword>
<dbReference type="GO" id="GO:0006046">
    <property type="term" value="P:N-acetylglucosamine catabolic process"/>
    <property type="evidence" value="ECO:0007669"/>
    <property type="project" value="TreeGrafter"/>
</dbReference>
<dbReference type="PANTHER" id="PTHR11113:SF14">
    <property type="entry name" value="N-ACETYLGLUCOSAMINE-6-PHOSPHATE DEACETYLASE"/>
    <property type="match status" value="1"/>
</dbReference>
<evidence type="ECO:0000256" key="8">
    <source>
        <dbReference type="PIRSR" id="PIRSR038994-3"/>
    </source>
</evidence>
<dbReference type="STRING" id="1497955.HMPREF1872_01486"/>
<dbReference type="InterPro" id="IPR032466">
    <property type="entry name" value="Metal_Hydrolase"/>
</dbReference>
<keyword evidence="4 5" id="KW-0119">Carbohydrate metabolism</keyword>
<feature type="binding site" evidence="8">
    <location>
        <position position="188"/>
    </location>
    <ligand>
        <name>Zn(2+)</name>
        <dbReference type="ChEBI" id="CHEBI:29105"/>
    </ligand>
</feature>
<feature type="binding site" evidence="8">
    <location>
        <position position="209"/>
    </location>
    <ligand>
        <name>Zn(2+)</name>
        <dbReference type="ChEBI" id="CHEBI:29105"/>
    </ligand>
</feature>
<dbReference type="InterPro" id="IPR006680">
    <property type="entry name" value="Amidohydro-rel"/>
</dbReference>
<protein>
    <submittedName>
        <fullName evidence="10">N-acetylglucosamine-6-phosphate deacetylase</fullName>
    </submittedName>
</protein>
<dbReference type="PATRIC" id="fig|1497955.3.peg.1452"/>
<keyword evidence="2 8" id="KW-0479">Metal-binding</keyword>
<gene>
    <name evidence="10" type="ORF">HMPREF1872_01486</name>
</gene>
<comment type="cofactor">
    <cofactor evidence="8">
        <name>a divalent metal cation</name>
        <dbReference type="ChEBI" id="CHEBI:60240"/>
    </cofactor>
    <text evidence="8">Binds 1 divalent metal cation per subunit.</text>
</comment>
<dbReference type="RefSeq" id="WP_066715215.1">
    <property type="nucleotide sequence ID" value="NZ_JARFNM010000001.1"/>
</dbReference>
<feature type="binding site" evidence="8">
    <location>
        <position position="125"/>
    </location>
    <ligand>
        <name>Zn(2+)</name>
        <dbReference type="ChEBI" id="CHEBI:29105"/>
    </ligand>
</feature>
<dbReference type="SUPFAM" id="SSF51556">
    <property type="entry name" value="Metallo-dependent hydrolases"/>
    <property type="match status" value="1"/>
</dbReference>
<feature type="binding site" evidence="7">
    <location>
        <position position="220"/>
    </location>
    <ligand>
        <name>substrate</name>
    </ligand>
</feature>
<evidence type="ECO:0000256" key="2">
    <source>
        <dbReference type="ARBA" id="ARBA00022723"/>
    </source>
</evidence>
<dbReference type="Gene3D" id="3.20.20.140">
    <property type="entry name" value="Metal-dependent hydrolases"/>
    <property type="match status" value="1"/>
</dbReference>
<dbReference type="PANTHER" id="PTHR11113">
    <property type="entry name" value="N-ACETYLGLUCOSAMINE-6-PHOSPHATE DEACETYLASE"/>
    <property type="match status" value="1"/>
</dbReference>
<dbReference type="AlphaFoldDB" id="A0A133Y6E5"/>
<dbReference type="GO" id="GO:0008448">
    <property type="term" value="F:N-acetylglucosamine-6-phosphate deacetylase activity"/>
    <property type="evidence" value="ECO:0007669"/>
    <property type="project" value="InterPro"/>
</dbReference>
<dbReference type="InterPro" id="IPR011059">
    <property type="entry name" value="Metal-dep_hydrolase_composite"/>
</dbReference>
<accession>A0A133Y6E5</accession>
<feature type="binding site" evidence="7">
    <location>
        <begin position="299"/>
        <end position="301"/>
    </location>
    <ligand>
        <name>substrate</name>
    </ligand>
</feature>
<dbReference type="NCBIfam" id="TIGR00221">
    <property type="entry name" value="nagA"/>
    <property type="match status" value="1"/>
</dbReference>
<comment type="similarity">
    <text evidence="1 5">Belongs to the metallo-dependent hydrolases superfamily. NagA family.</text>
</comment>
<keyword evidence="3 5" id="KW-0378">Hydrolase</keyword>
<evidence type="ECO:0000256" key="4">
    <source>
        <dbReference type="ARBA" id="ARBA00023277"/>
    </source>
</evidence>
<feature type="binding site" evidence="7">
    <location>
        <position position="136"/>
    </location>
    <ligand>
        <name>substrate</name>
    </ligand>
</feature>
<feature type="binding site" evidence="7">
    <location>
        <begin position="212"/>
        <end position="213"/>
    </location>
    <ligand>
        <name>substrate</name>
    </ligand>
</feature>
<dbReference type="EMBL" id="LSCV01000046">
    <property type="protein sequence ID" value="KXB38766.1"/>
    <property type="molecule type" value="Genomic_DNA"/>
</dbReference>
<evidence type="ECO:0000256" key="3">
    <source>
        <dbReference type="ARBA" id="ARBA00022801"/>
    </source>
</evidence>
<feature type="active site" description="Proton donor/acceptor" evidence="6">
    <location>
        <position position="266"/>
    </location>
</feature>
<dbReference type="PIRSF" id="PIRSF038994">
    <property type="entry name" value="NagA"/>
    <property type="match status" value="1"/>
</dbReference>
<evidence type="ECO:0000256" key="7">
    <source>
        <dbReference type="PIRSR" id="PIRSR038994-2"/>
    </source>
</evidence>